<dbReference type="Proteomes" id="UP000326951">
    <property type="component" value="Chromosome"/>
</dbReference>
<dbReference type="EMBL" id="AP021853">
    <property type="protein sequence ID" value="BBN97619.1"/>
    <property type="molecule type" value="Genomic_DNA"/>
</dbReference>
<reference evidence="2 3" key="1">
    <citation type="submission" date="2019-09" db="EMBL/GenBank/DDBJ databases">
        <title>Complete genome sequence of Sporolactobacillus terrae 70-3.</title>
        <authorList>
            <person name="Tanaka N."/>
            <person name="Shiwa Y."/>
            <person name="Fujita N."/>
            <person name="Tanasupawat S."/>
        </authorList>
    </citation>
    <scope>NUCLEOTIDE SEQUENCE [LARGE SCALE GENOMIC DNA]</scope>
    <source>
        <strain evidence="2 3">70-3</strain>
    </source>
</reference>
<dbReference type="AlphaFoldDB" id="A0A5K7WVA1"/>
<keyword evidence="1" id="KW-1133">Transmembrane helix</keyword>
<accession>A0A5K7WVA1</accession>
<keyword evidence="1" id="KW-0472">Membrane</keyword>
<evidence type="ECO:0000256" key="1">
    <source>
        <dbReference type="SAM" id="Phobius"/>
    </source>
</evidence>
<name>A0A5K7WVA1_9BACL</name>
<organism evidence="2 3">
    <name type="scientific">Sporolactobacillus terrae</name>
    <dbReference type="NCBI Taxonomy" id="269673"/>
    <lineage>
        <taxon>Bacteria</taxon>
        <taxon>Bacillati</taxon>
        <taxon>Bacillota</taxon>
        <taxon>Bacilli</taxon>
        <taxon>Bacillales</taxon>
        <taxon>Sporolactobacillaceae</taxon>
        <taxon>Sporolactobacillus</taxon>
    </lineage>
</organism>
<gene>
    <name evidence="2" type="ORF">St703_03240</name>
</gene>
<evidence type="ECO:0000313" key="3">
    <source>
        <dbReference type="Proteomes" id="UP000326951"/>
    </source>
</evidence>
<proteinExistence type="predicted"/>
<feature type="transmembrane region" description="Helical" evidence="1">
    <location>
        <begin position="6"/>
        <end position="27"/>
    </location>
</feature>
<evidence type="ECO:0000313" key="2">
    <source>
        <dbReference type="EMBL" id="BBN97619.1"/>
    </source>
</evidence>
<feature type="transmembrane region" description="Helical" evidence="1">
    <location>
        <begin position="39"/>
        <end position="60"/>
    </location>
</feature>
<dbReference type="RefSeq" id="WP_139693820.1">
    <property type="nucleotide sequence ID" value="NZ_AP021853.1"/>
</dbReference>
<sequence length="66" mass="7858">MRKSDWFFSLMFITMGLTCLFFSANAFGHERFITLGKTFFSVCMWMICPLMIGVGVYLWLHYRNKD</sequence>
<keyword evidence="1" id="KW-0812">Transmembrane</keyword>
<protein>
    <submittedName>
        <fullName evidence="2">Uncharacterized protein</fullName>
    </submittedName>
</protein>